<gene>
    <name evidence="1" type="primary">jg5456</name>
    <name evidence="1" type="ORF">PAEG_LOCUS23838</name>
</gene>
<name>A0A8S4SFK2_9NEOP</name>
<dbReference type="Proteomes" id="UP000838756">
    <property type="component" value="Unassembled WGS sequence"/>
</dbReference>
<sequence>MTAAALMKNIVRKPACLRVLQNVLKGVSINPHCLSVVDCGLKPFSLLEETRALYWAGNVDDDDGDKKRVGLKQIHIKLSKVFLVSSCARCNILILSFESSFVSDEETLIRVKLSKELATSNELPYLLLNGA</sequence>
<protein>
    <submittedName>
        <fullName evidence="1">Jg5456 protein</fullName>
    </submittedName>
</protein>
<evidence type="ECO:0000313" key="2">
    <source>
        <dbReference type="Proteomes" id="UP000838756"/>
    </source>
</evidence>
<keyword evidence="2" id="KW-1185">Reference proteome</keyword>
<reference evidence="1" key="1">
    <citation type="submission" date="2022-03" db="EMBL/GenBank/DDBJ databases">
        <authorList>
            <person name="Lindestad O."/>
        </authorList>
    </citation>
    <scope>NUCLEOTIDE SEQUENCE</scope>
</reference>
<organism evidence="1 2">
    <name type="scientific">Pararge aegeria aegeria</name>
    <dbReference type="NCBI Taxonomy" id="348720"/>
    <lineage>
        <taxon>Eukaryota</taxon>
        <taxon>Metazoa</taxon>
        <taxon>Ecdysozoa</taxon>
        <taxon>Arthropoda</taxon>
        <taxon>Hexapoda</taxon>
        <taxon>Insecta</taxon>
        <taxon>Pterygota</taxon>
        <taxon>Neoptera</taxon>
        <taxon>Endopterygota</taxon>
        <taxon>Lepidoptera</taxon>
        <taxon>Glossata</taxon>
        <taxon>Ditrysia</taxon>
        <taxon>Papilionoidea</taxon>
        <taxon>Nymphalidae</taxon>
        <taxon>Satyrinae</taxon>
        <taxon>Satyrini</taxon>
        <taxon>Parargina</taxon>
        <taxon>Pararge</taxon>
    </lineage>
</organism>
<evidence type="ECO:0000313" key="1">
    <source>
        <dbReference type="EMBL" id="CAH2261062.1"/>
    </source>
</evidence>
<dbReference type="EMBL" id="CAKXAJ010026182">
    <property type="protein sequence ID" value="CAH2261062.1"/>
    <property type="molecule type" value="Genomic_DNA"/>
</dbReference>
<dbReference type="AlphaFoldDB" id="A0A8S4SFK2"/>
<proteinExistence type="predicted"/>
<accession>A0A8S4SFK2</accession>
<comment type="caution">
    <text evidence="1">The sequence shown here is derived from an EMBL/GenBank/DDBJ whole genome shotgun (WGS) entry which is preliminary data.</text>
</comment>